<evidence type="ECO:0000256" key="1">
    <source>
        <dbReference type="ARBA" id="ARBA00006625"/>
    </source>
</evidence>
<dbReference type="GO" id="GO:0045302">
    <property type="term" value="F:choloylglycine hydrolase activity"/>
    <property type="evidence" value="ECO:0007669"/>
    <property type="project" value="UniProtKB-EC"/>
</dbReference>
<name>A0A090RUG7_9VIBR</name>
<dbReference type="InterPro" id="IPR029132">
    <property type="entry name" value="CBAH/NAAA_C"/>
</dbReference>
<dbReference type="STRING" id="990268.JCM19235_6771"/>
<comment type="caution">
    <text evidence="4">The sequence shown here is derived from an EMBL/GenBank/DDBJ whole genome shotgun (WGS) entry which is preliminary data.</text>
</comment>
<evidence type="ECO:0000313" key="5">
    <source>
        <dbReference type="Proteomes" id="UP000029228"/>
    </source>
</evidence>
<keyword evidence="5" id="KW-1185">Reference proteome</keyword>
<dbReference type="InterPro" id="IPR052193">
    <property type="entry name" value="Peptidase_C59"/>
</dbReference>
<sequence length="349" mass="38529">MEGFGTNQLGALMKNKLYTALATGVITMGVSAVANACSYSTFEVNGEAFVSRTMEAPDFMGEHFVTVPRNYDINGKSGPVGFVGMRHADTEWISSGLNEHGVNVESLALQLSEYVEEGEGDINYLEVVGHVLANAKSVDEAVELLKKTKVETTTIKVAHDLTVGMHYAIRDKERAIVVEYVDGSGYPTIYENEVGVMANDPAFPDQVAEAQKHIEAAAARTEETVDVWNKLDSGITGRFSHLAAINAEYINRGPDSDERNNGLARAFSILNAMEIVPSTMYWLWVSPDSQMIGYGNVVDFANNDYYYRTVNNPDIRKVDLDKIDFSTVKYSAQDIYKQVPRFTDVTITN</sequence>
<proteinExistence type="inferred from homology"/>
<evidence type="ECO:0000259" key="3">
    <source>
        <dbReference type="Pfam" id="PF02275"/>
    </source>
</evidence>
<dbReference type="InterPro" id="IPR029055">
    <property type="entry name" value="Ntn_hydrolases_N"/>
</dbReference>
<dbReference type="Gene3D" id="3.60.60.10">
    <property type="entry name" value="Penicillin V Acylase, Chain A"/>
    <property type="match status" value="1"/>
</dbReference>
<keyword evidence="2 4" id="KW-0378">Hydrolase</keyword>
<evidence type="ECO:0000313" key="4">
    <source>
        <dbReference type="EMBL" id="GAL18218.1"/>
    </source>
</evidence>
<dbReference type="AlphaFoldDB" id="A0A090RUG7"/>
<accession>A0A090RUG7</accession>
<dbReference type="EMBL" id="BBMR01000002">
    <property type="protein sequence ID" value="GAL18218.1"/>
    <property type="molecule type" value="Genomic_DNA"/>
</dbReference>
<organism evidence="4 5">
    <name type="scientific">Vibrio maritimus</name>
    <dbReference type="NCBI Taxonomy" id="990268"/>
    <lineage>
        <taxon>Bacteria</taxon>
        <taxon>Pseudomonadati</taxon>
        <taxon>Pseudomonadota</taxon>
        <taxon>Gammaproteobacteria</taxon>
        <taxon>Vibrionales</taxon>
        <taxon>Vibrionaceae</taxon>
        <taxon>Vibrio</taxon>
    </lineage>
</organism>
<protein>
    <submittedName>
        <fullName evidence="4">Choloylglycine hydrolase</fullName>
        <ecNumber evidence="4">3.5.1.24</ecNumber>
    </submittedName>
</protein>
<feature type="domain" description="Choloylglycine hydrolase/NAAA C-terminal" evidence="3">
    <location>
        <begin position="45"/>
        <end position="325"/>
    </location>
</feature>
<gene>
    <name evidence="4" type="ORF">JCM19235_6771</name>
</gene>
<comment type="similarity">
    <text evidence="1">Belongs to the peptidase C59 family.</text>
</comment>
<dbReference type="PANTHER" id="PTHR35527">
    <property type="entry name" value="CHOLOYLGLYCINE HYDROLASE"/>
    <property type="match status" value="1"/>
</dbReference>
<reference evidence="4 5" key="1">
    <citation type="submission" date="2014-09" db="EMBL/GenBank/DDBJ databases">
        <title>Vibrio maritimus JCM 19235. (C45) whole genome shotgun sequence.</title>
        <authorList>
            <person name="Sawabe T."/>
            <person name="Meirelles P."/>
            <person name="Nakanishi M."/>
            <person name="Sayaka M."/>
            <person name="Hattori M."/>
            <person name="Ohkuma M."/>
        </authorList>
    </citation>
    <scope>NUCLEOTIDE SEQUENCE [LARGE SCALE GENOMIC DNA]</scope>
    <source>
        <strain evidence="5">JCM19235</strain>
    </source>
</reference>
<dbReference type="Pfam" id="PF02275">
    <property type="entry name" value="CBAH"/>
    <property type="match status" value="1"/>
</dbReference>
<dbReference type="Proteomes" id="UP000029228">
    <property type="component" value="Unassembled WGS sequence"/>
</dbReference>
<dbReference type="SUPFAM" id="SSF56235">
    <property type="entry name" value="N-terminal nucleophile aminohydrolases (Ntn hydrolases)"/>
    <property type="match status" value="1"/>
</dbReference>
<dbReference type="EC" id="3.5.1.24" evidence="4"/>
<dbReference type="PANTHER" id="PTHR35527:SF2">
    <property type="entry name" value="HYDROLASE"/>
    <property type="match status" value="1"/>
</dbReference>
<evidence type="ECO:0000256" key="2">
    <source>
        <dbReference type="ARBA" id="ARBA00022801"/>
    </source>
</evidence>